<gene>
    <name evidence="3" type="ORF">COV59_03765</name>
</gene>
<evidence type="ECO:0000313" key="3">
    <source>
        <dbReference type="EMBL" id="PIR03764.1"/>
    </source>
</evidence>
<comment type="caution">
    <text evidence="3">The sequence shown here is derived from an EMBL/GenBank/DDBJ whole genome shotgun (WGS) entry which is preliminary data.</text>
</comment>
<dbReference type="PANTHER" id="PTHR45947:SF3">
    <property type="entry name" value="SULFOQUINOVOSYL TRANSFERASE SQD2"/>
    <property type="match status" value="1"/>
</dbReference>
<name>A0A2H0N4E3_9BACT</name>
<organism evidence="3 4">
    <name type="scientific">Candidatus Magasanikbacteria bacterium CG11_big_fil_rev_8_21_14_0_20_39_34</name>
    <dbReference type="NCBI Taxonomy" id="1974653"/>
    <lineage>
        <taxon>Bacteria</taxon>
        <taxon>Candidatus Magasanikiibacteriota</taxon>
    </lineage>
</organism>
<protein>
    <recommendedName>
        <fullName evidence="5">Glycosyl transferase family 1 domain-containing protein</fullName>
    </recommendedName>
</protein>
<dbReference type="Pfam" id="PF00534">
    <property type="entry name" value="Glycos_transf_1"/>
    <property type="match status" value="1"/>
</dbReference>
<dbReference type="GO" id="GO:0016757">
    <property type="term" value="F:glycosyltransferase activity"/>
    <property type="evidence" value="ECO:0007669"/>
    <property type="project" value="InterPro"/>
</dbReference>
<dbReference type="InterPro" id="IPR050194">
    <property type="entry name" value="Glycosyltransferase_grp1"/>
</dbReference>
<dbReference type="Proteomes" id="UP000229600">
    <property type="component" value="Unassembled WGS sequence"/>
</dbReference>
<dbReference type="InterPro" id="IPR028098">
    <property type="entry name" value="Glyco_trans_4-like_N"/>
</dbReference>
<dbReference type="AlphaFoldDB" id="A0A2H0N4E3"/>
<dbReference type="Pfam" id="PF13439">
    <property type="entry name" value="Glyco_transf_4"/>
    <property type="match status" value="1"/>
</dbReference>
<feature type="domain" description="Glycosyltransferase subfamily 4-like N-terminal" evidence="2">
    <location>
        <begin position="21"/>
        <end position="181"/>
    </location>
</feature>
<evidence type="ECO:0000259" key="2">
    <source>
        <dbReference type="Pfam" id="PF13439"/>
    </source>
</evidence>
<evidence type="ECO:0000313" key="4">
    <source>
        <dbReference type="Proteomes" id="UP000229600"/>
    </source>
</evidence>
<evidence type="ECO:0000259" key="1">
    <source>
        <dbReference type="Pfam" id="PF00534"/>
    </source>
</evidence>
<proteinExistence type="predicted"/>
<accession>A0A2H0N4E3</accession>
<dbReference type="PANTHER" id="PTHR45947">
    <property type="entry name" value="SULFOQUINOVOSYL TRANSFERASE SQD2"/>
    <property type="match status" value="1"/>
</dbReference>
<evidence type="ECO:0008006" key="5">
    <source>
        <dbReference type="Google" id="ProtNLM"/>
    </source>
</evidence>
<reference evidence="3 4" key="1">
    <citation type="submission" date="2017-09" db="EMBL/GenBank/DDBJ databases">
        <title>Depth-based differentiation of microbial function through sediment-hosted aquifers and enrichment of novel symbionts in the deep terrestrial subsurface.</title>
        <authorList>
            <person name="Probst A.J."/>
            <person name="Ladd B."/>
            <person name="Jarett J.K."/>
            <person name="Geller-Mcgrath D.E."/>
            <person name="Sieber C.M."/>
            <person name="Emerson J.B."/>
            <person name="Anantharaman K."/>
            <person name="Thomas B.C."/>
            <person name="Malmstrom R."/>
            <person name="Stieglmeier M."/>
            <person name="Klingl A."/>
            <person name="Woyke T."/>
            <person name="Ryan C.M."/>
            <person name="Banfield J.F."/>
        </authorList>
    </citation>
    <scope>NUCLEOTIDE SEQUENCE [LARGE SCALE GENOMIC DNA]</scope>
    <source>
        <strain evidence="3">CG11_big_fil_rev_8_21_14_0_20_39_34</strain>
    </source>
</reference>
<sequence>MKEESQKEKILLVSSIFPPEIGGPSMYVAHLFEEFKNLGYEVYTATYTKDTACVSFSGGSFLRMLRLFFYLVFHQKKYDVVITFNAFSTGLPCACASKFLRTKKWIVRVGGDYLWERSGEMSTLSEYYQKSKSFKEKVLIHLLQFSLQSFDKVIATETMYSKILMEKYSVLQDKLEVIKNPFPIVKRSEKDRKNFYLFAGRLVALKNPIILLKVIEQFDQVVLKILGSGPLKSQLTSWVKEHNLESRISISESVSQEELFDIMAQARAVIIPSFSEVSPNTLLEALALGTPVICTQETGYRDEYANVVSFFDPKNINQLVRAIEMHEDPNMYKDIVKKVNDVHTDYSFSDVASKFVNML</sequence>
<dbReference type="Gene3D" id="3.40.50.2000">
    <property type="entry name" value="Glycogen Phosphorylase B"/>
    <property type="match status" value="2"/>
</dbReference>
<dbReference type="InterPro" id="IPR001296">
    <property type="entry name" value="Glyco_trans_1"/>
</dbReference>
<feature type="domain" description="Glycosyl transferase family 1" evidence="1">
    <location>
        <begin position="188"/>
        <end position="337"/>
    </location>
</feature>
<dbReference type="EMBL" id="PCWN01000008">
    <property type="protein sequence ID" value="PIR03764.1"/>
    <property type="molecule type" value="Genomic_DNA"/>
</dbReference>
<dbReference type="SUPFAM" id="SSF53756">
    <property type="entry name" value="UDP-Glycosyltransferase/glycogen phosphorylase"/>
    <property type="match status" value="1"/>
</dbReference>
<dbReference type="CDD" id="cd03801">
    <property type="entry name" value="GT4_PimA-like"/>
    <property type="match status" value="1"/>
</dbReference>